<dbReference type="InterPro" id="IPR008984">
    <property type="entry name" value="SMAD_FHA_dom_sf"/>
</dbReference>
<gene>
    <name evidence="4" type="ORF">T440DRAFT_484841</name>
</gene>
<feature type="compositionally biased region" description="Polar residues" evidence="1">
    <location>
        <begin position="669"/>
        <end position="682"/>
    </location>
</feature>
<feature type="compositionally biased region" description="Acidic residues" evidence="1">
    <location>
        <begin position="760"/>
        <end position="770"/>
    </location>
</feature>
<proteinExistence type="predicted"/>
<feature type="compositionally biased region" description="Pro residues" evidence="1">
    <location>
        <begin position="549"/>
        <end position="559"/>
    </location>
</feature>
<feature type="region of interest" description="Disordered" evidence="1">
    <location>
        <begin position="433"/>
        <end position="461"/>
    </location>
</feature>
<keyword evidence="2" id="KW-0812">Transmembrane</keyword>
<dbReference type="PROSITE" id="PS50006">
    <property type="entry name" value="FHA_DOMAIN"/>
    <property type="match status" value="1"/>
</dbReference>
<dbReference type="Proteomes" id="UP000799423">
    <property type="component" value="Unassembled WGS sequence"/>
</dbReference>
<feature type="region of interest" description="Disordered" evidence="1">
    <location>
        <begin position="145"/>
        <end position="273"/>
    </location>
</feature>
<evidence type="ECO:0000256" key="1">
    <source>
        <dbReference type="SAM" id="MobiDB-lite"/>
    </source>
</evidence>
<feature type="region of interest" description="Disordered" evidence="1">
    <location>
        <begin position="727"/>
        <end position="814"/>
    </location>
</feature>
<name>A0A6A7BQP7_9PLEO</name>
<feature type="domain" description="FHA" evidence="3">
    <location>
        <begin position="301"/>
        <end position="358"/>
    </location>
</feature>
<reference evidence="4" key="1">
    <citation type="submission" date="2020-01" db="EMBL/GenBank/DDBJ databases">
        <authorList>
            <consortium name="DOE Joint Genome Institute"/>
            <person name="Haridas S."/>
            <person name="Albert R."/>
            <person name="Binder M."/>
            <person name="Bloem J."/>
            <person name="Labutti K."/>
            <person name="Salamov A."/>
            <person name="Andreopoulos B."/>
            <person name="Baker S.E."/>
            <person name="Barry K."/>
            <person name="Bills G."/>
            <person name="Bluhm B.H."/>
            <person name="Cannon C."/>
            <person name="Castanera R."/>
            <person name="Culley D.E."/>
            <person name="Daum C."/>
            <person name="Ezra D."/>
            <person name="Gonzalez J.B."/>
            <person name="Henrissat B."/>
            <person name="Kuo A."/>
            <person name="Liang C."/>
            <person name="Lipzen A."/>
            <person name="Lutzoni F."/>
            <person name="Magnuson J."/>
            <person name="Mondo S."/>
            <person name="Nolan M."/>
            <person name="Ohm R."/>
            <person name="Pangilinan J."/>
            <person name="Park H.-J."/>
            <person name="Ramirez L."/>
            <person name="Alfaro M."/>
            <person name="Sun H."/>
            <person name="Tritt A."/>
            <person name="Yoshinaga Y."/>
            <person name="Zwiers L.-H."/>
            <person name="Turgeon B.G."/>
            <person name="Goodwin S.B."/>
            <person name="Spatafora J.W."/>
            <person name="Crous P.W."/>
            <person name="Grigoriev I.V."/>
        </authorList>
    </citation>
    <scope>NUCLEOTIDE SEQUENCE</scope>
    <source>
        <strain evidence="4">IPT5</strain>
    </source>
</reference>
<keyword evidence="2" id="KW-0472">Membrane</keyword>
<feature type="compositionally biased region" description="Basic and acidic residues" evidence="1">
    <location>
        <begin position="620"/>
        <end position="642"/>
    </location>
</feature>
<feature type="region of interest" description="Disordered" evidence="1">
    <location>
        <begin position="620"/>
        <end position="682"/>
    </location>
</feature>
<dbReference type="InterPro" id="IPR000253">
    <property type="entry name" value="FHA_dom"/>
</dbReference>
<feature type="compositionally biased region" description="Low complexity" evidence="1">
    <location>
        <begin position="158"/>
        <end position="198"/>
    </location>
</feature>
<dbReference type="InterPro" id="IPR051176">
    <property type="entry name" value="Cent_Immune-Sig_Mod"/>
</dbReference>
<dbReference type="SMART" id="SM00240">
    <property type="entry name" value="FHA"/>
    <property type="match status" value="1"/>
</dbReference>
<feature type="compositionally biased region" description="Low complexity" evidence="1">
    <location>
        <begin position="228"/>
        <end position="272"/>
    </location>
</feature>
<feature type="region of interest" description="Disordered" evidence="1">
    <location>
        <begin position="522"/>
        <end position="588"/>
    </location>
</feature>
<dbReference type="GO" id="GO:0005737">
    <property type="term" value="C:cytoplasm"/>
    <property type="evidence" value="ECO:0007669"/>
    <property type="project" value="TreeGrafter"/>
</dbReference>
<dbReference type="CDD" id="cd22679">
    <property type="entry name" value="FHA_SLMAP"/>
    <property type="match status" value="1"/>
</dbReference>
<keyword evidence="5" id="KW-1185">Reference proteome</keyword>
<evidence type="ECO:0000313" key="4">
    <source>
        <dbReference type="EMBL" id="KAF2856728.1"/>
    </source>
</evidence>
<feature type="compositionally biased region" description="Polar residues" evidence="1">
    <location>
        <begin position="434"/>
        <end position="455"/>
    </location>
</feature>
<feature type="region of interest" description="Disordered" evidence="1">
    <location>
        <begin position="83"/>
        <end position="108"/>
    </location>
</feature>
<evidence type="ECO:0000313" key="5">
    <source>
        <dbReference type="Proteomes" id="UP000799423"/>
    </source>
</evidence>
<keyword evidence="2" id="KW-1133">Transmembrane helix</keyword>
<evidence type="ECO:0000256" key="2">
    <source>
        <dbReference type="SAM" id="Phobius"/>
    </source>
</evidence>
<organism evidence="4 5">
    <name type="scientific">Plenodomus tracheiphilus IPT5</name>
    <dbReference type="NCBI Taxonomy" id="1408161"/>
    <lineage>
        <taxon>Eukaryota</taxon>
        <taxon>Fungi</taxon>
        <taxon>Dikarya</taxon>
        <taxon>Ascomycota</taxon>
        <taxon>Pezizomycotina</taxon>
        <taxon>Dothideomycetes</taxon>
        <taxon>Pleosporomycetidae</taxon>
        <taxon>Pleosporales</taxon>
        <taxon>Pleosporineae</taxon>
        <taxon>Leptosphaeriaceae</taxon>
        <taxon>Plenodomus</taxon>
    </lineage>
</organism>
<dbReference type="AlphaFoldDB" id="A0A6A7BQP7"/>
<dbReference type="Pfam" id="PF00498">
    <property type="entry name" value="FHA"/>
    <property type="match status" value="1"/>
</dbReference>
<dbReference type="Gene3D" id="2.60.200.20">
    <property type="match status" value="1"/>
</dbReference>
<dbReference type="SUPFAM" id="SSF49879">
    <property type="entry name" value="SMAD/FHA domain"/>
    <property type="match status" value="1"/>
</dbReference>
<dbReference type="EMBL" id="MU006288">
    <property type="protein sequence ID" value="KAF2856728.1"/>
    <property type="molecule type" value="Genomic_DNA"/>
</dbReference>
<feature type="compositionally biased region" description="Low complexity" evidence="1">
    <location>
        <begin position="747"/>
        <end position="759"/>
    </location>
</feature>
<dbReference type="PANTHER" id="PTHR15715:SF46">
    <property type="entry name" value="TO VACUOLE TARGETING VPS64, PUTATIVE (AFU_ORTHOLOGUE AFUA_2G02420)-RELATED"/>
    <property type="match status" value="1"/>
</dbReference>
<accession>A0A6A7BQP7</accession>
<feature type="compositionally biased region" description="Polar residues" evidence="1">
    <location>
        <begin position="88"/>
        <end position="100"/>
    </location>
</feature>
<feature type="transmembrane region" description="Helical" evidence="2">
    <location>
        <begin position="823"/>
        <end position="847"/>
    </location>
</feature>
<dbReference type="OrthoDB" id="687730at2759"/>
<evidence type="ECO:0000259" key="3">
    <source>
        <dbReference type="PROSITE" id="PS50006"/>
    </source>
</evidence>
<feature type="compositionally biased region" description="Basic and acidic residues" evidence="1">
    <location>
        <begin position="727"/>
        <end position="738"/>
    </location>
</feature>
<sequence>MKRNRPLHRRPTRFPAWLPLQHLARPQRACLCAVLFSRPISRLLSRPPGHLVRGPLSPEPKPRCRGSAAVLFAAPHARIALTSHGAPANNSTRPTSTARTVTPEPAAPPEFCIVSRRMPTPMTAVAPPVNFQNINRQAWSAEGVPNGGGIFMPRSAKRSNSSSSLSSQASTTSTISAASSQTNGSAPPNSAEAAAWAARKTKAPKGLWPATKTEPIAGITTARPQPVASASTGSSAASAMSALQAPSAMVPSQHNGAVQAQQQNGAPRQQAQDSAAVLHLVPMNGTFERKTITVPFFPDVLRIGRQTNNKTIPTPLNGYFDSKVLSRQHAEVWADRNGKIWIRDVKSSNGTFVNGARLSQENRDSDPHELREQDMLELGIDIVSEDQKTIVHHKVAARVEHAGIYARTSNEMIDLNFGELEGPQLANMMGPGGQQQLANMRGRTPSQGSMNSQRLQGPGAVPNYPNGMQQPRHPNFWLQPITMEQVVKKLNAEIKAAKLQSQELQQTHQYINNILTADPKKEALKASPVNPARISPIKDMNMKTRFSDPPAPPPQQPLPEKPDAATSLRRSDTERPKTGSPVRSDAQMSSLNEALTSAKKEIESQGIRLRDLESLLNEERRAREEAEERASHLERESSKEQDETAESLANGRTDQAEGDTEQEEASIIENGSTSPTGSEDNTARLQQRLDLMLTEMNEMKQQMERYRERAETAEADRRTLAEMIETIRNDNARSASKEARRRRRSLSEQAQARTQIGTDGSEDDEAEEGEILIIKEKDMDEDGPEVSLPGATPQNGHAMEQNGIKHTSKTSNGLVTQRSNRDLMYHGGPVGAIVTVVAIGVAVMAMLNQYPKADR</sequence>
<protein>
    <recommendedName>
        <fullName evidence="3">FHA domain-containing protein</fullName>
    </recommendedName>
</protein>
<feature type="compositionally biased region" description="Acidic residues" evidence="1">
    <location>
        <begin position="656"/>
        <end position="666"/>
    </location>
</feature>
<dbReference type="PANTHER" id="PTHR15715">
    <property type="entry name" value="CENTROSOMAL PROTEIN OF 170 KDA"/>
    <property type="match status" value="1"/>
</dbReference>